<proteinExistence type="predicted"/>
<evidence type="ECO:0000313" key="5">
    <source>
        <dbReference type="Proteomes" id="UP000000346"/>
    </source>
</evidence>
<dbReference type="InterPro" id="IPR005111">
    <property type="entry name" value="MoeA_C_domain_IV"/>
</dbReference>
<accession>D9Q2R7</accession>
<dbReference type="eggNOG" id="arCOG00217">
    <property type="taxonomic scope" value="Archaea"/>
</dbReference>
<dbReference type="NCBIfam" id="NF045515">
    <property type="entry name" value="Glp_gephyrin"/>
    <property type="match status" value="1"/>
</dbReference>
<dbReference type="AlphaFoldDB" id="D9Q2R7"/>
<dbReference type="Pfam" id="PF03453">
    <property type="entry name" value="MoeA_N"/>
    <property type="match status" value="1"/>
</dbReference>
<dbReference type="PANTHER" id="PTHR10192:SF5">
    <property type="entry name" value="GEPHYRIN"/>
    <property type="match status" value="1"/>
</dbReference>
<dbReference type="InterPro" id="IPR001453">
    <property type="entry name" value="MoaB/Mog_dom"/>
</dbReference>
<dbReference type="Gene3D" id="3.40.190.10">
    <property type="entry name" value="Periplasmic binding protein-like II"/>
    <property type="match status" value="1"/>
</dbReference>
<dbReference type="EMBL" id="CP001742">
    <property type="protein sequence ID" value="ADL19605.1"/>
    <property type="molecule type" value="Genomic_DNA"/>
</dbReference>
<dbReference type="Gene3D" id="2.40.340.10">
    <property type="entry name" value="MoeA, C-terminal, domain IV"/>
    <property type="match status" value="1"/>
</dbReference>
<sequence>MALVFHKLVSVNEALKLLEEKLGGIRPLGVIEVPLLESLNKVLAEDIRAPIDYPPFDRSMVDGYAIRSFDVAGASDVTPVQLKIVGKASIGSVPESHVGPGEAVEIATGAMIPRGADSVVMEEYVVRKGDTLTVYRPTAPGENINQAGSDISAGDYVLRAGTLITSREIAVLAGLGISRVKVYRPPKVTVFSTGVELVPPGELLATAKLYDVDGYVITSMLNELGAEATFKGILPDSYDAMKSAIADALEKSDIVITTGSTSAGYGDMIYKVFRDLGAELIVHGLKARPGKPTAIAVKDRKILFGLPGFPLSAMMNMYTIVAPVIMIMRGLEPNVELPKVKARLPFRFPAGRGFMELIPVQLVQNVDGSLSAYPLMTGSGSVAGIGLSDGFIAAEENREYFDENEEVTVNLFSPSLRIPELNIIGSNCPGIEVVLRVAGLTKSSRVISVGSMGGWIAIKRGDADIAGTHILDENTMQYNVHMPKIMGLENEVYIYRGYARRIGLLVKKGNPKNIKGFEDLLRPDVVIVNRNKGSGTRVLLDMKLRPLLKGERPEKAING</sequence>
<dbReference type="SMART" id="SM00852">
    <property type="entry name" value="MoCF_biosynth"/>
    <property type="match status" value="1"/>
</dbReference>
<dbReference type="Gene3D" id="2.170.190.11">
    <property type="entry name" value="Molybdopterin biosynthesis moea protein, domain 3"/>
    <property type="match status" value="1"/>
</dbReference>
<evidence type="ECO:0000256" key="2">
    <source>
        <dbReference type="ARBA" id="ARBA00023150"/>
    </source>
</evidence>
<evidence type="ECO:0000256" key="1">
    <source>
        <dbReference type="ARBA" id="ARBA00005046"/>
    </source>
</evidence>
<reference evidence="4 5" key="1">
    <citation type="journal article" date="2010" name="Appl. Environ. Microbiol.">
        <title>The genome sequence of the crenarchaeon Acidilobus saccharovorans supports a new order, Acidilobales, and suggests an important ecological role in terrestrial acidic hot springs.</title>
        <authorList>
            <person name="Mardanov A.V."/>
            <person name="Svetlitchnyi V.A."/>
            <person name="Beletsky A.V."/>
            <person name="Prokofeva M.I."/>
            <person name="Bonch-Osmolovskaya E.A."/>
            <person name="Ravin N.V."/>
            <person name="Skryabin K.G."/>
        </authorList>
    </citation>
    <scope>NUCLEOTIDE SEQUENCE [LARGE SCALE GENOMIC DNA]</scope>
    <source>
        <strain evidence="5">DSM 16705 / JCM 18335 / VKM B-2471 / 345-15</strain>
    </source>
</reference>
<dbReference type="InParanoid" id="D9Q2R7"/>
<dbReference type="InterPro" id="IPR024370">
    <property type="entry name" value="PBP_domain"/>
</dbReference>
<feature type="domain" description="MoaB/Mog" evidence="3">
    <location>
        <begin position="189"/>
        <end position="327"/>
    </location>
</feature>
<dbReference type="InterPro" id="IPR036425">
    <property type="entry name" value="MoaB/Mog-like_dom_sf"/>
</dbReference>
<dbReference type="SUPFAM" id="SSF53850">
    <property type="entry name" value="Periplasmic binding protein-like II"/>
    <property type="match status" value="1"/>
</dbReference>
<evidence type="ECO:0000313" key="4">
    <source>
        <dbReference type="EMBL" id="ADL19605.1"/>
    </source>
</evidence>
<keyword evidence="5" id="KW-1185">Reference proteome</keyword>
<dbReference type="STRING" id="666510.ASAC_1200"/>
<dbReference type="FunFam" id="2.170.190.11:FF:000001">
    <property type="entry name" value="Molybdopterin molybdenumtransferase"/>
    <property type="match status" value="1"/>
</dbReference>
<dbReference type="Pfam" id="PF12727">
    <property type="entry name" value="PBP_like"/>
    <property type="match status" value="1"/>
</dbReference>
<gene>
    <name evidence="4" type="ordered locus">ASAC_1200</name>
</gene>
<organism evidence="4 5">
    <name type="scientific">Acidilobus saccharovorans (strain DSM 16705 / JCM 18335 / VKM B-2471 / 345-15)</name>
    <dbReference type="NCBI Taxonomy" id="666510"/>
    <lineage>
        <taxon>Archaea</taxon>
        <taxon>Thermoproteota</taxon>
        <taxon>Thermoprotei</taxon>
        <taxon>Acidilobales</taxon>
        <taxon>Acidilobaceae</taxon>
        <taxon>Acidilobus</taxon>
    </lineage>
</organism>
<dbReference type="UniPathway" id="UPA00344"/>
<keyword evidence="2" id="KW-0501">Molybdenum cofactor biosynthesis</keyword>
<dbReference type="GO" id="GO:0061599">
    <property type="term" value="F:molybdopterin molybdotransferase activity"/>
    <property type="evidence" value="ECO:0007669"/>
    <property type="project" value="TreeGrafter"/>
</dbReference>
<dbReference type="InterPro" id="IPR036688">
    <property type="entry name" value="MoeA_C_domain_IV_sf"/>
</dbReference>
<dbReference type="SUPFAM" id="SSF63867">
    <property type="entry name" value="MoeA C-terminal domain-like"/>
    <property type="match status" value="1"/>
</dbReference>
<dbReference type="HOGENOM" id="CLU_010186_3_0_2"/>
<dbReference type="InterPro" id="IPR038987">
    <property type="entry name" value="MoeA-like"/>
</dbReference>
<dbReference type="GO" id="GO:0005737">
    <property type="term" value="C:cytoplasm"/>
    <property type="evidence" value="ECO:0007669"/>
    <property type="project" value="TreeGrafter"/>
</dbReference>
<dbReference type="GO" id="GO:0006777">
    <property type="term" value="P:Mo-molybdopterin cofactor biosynthetic process"/>
    <property type="evidence" value="ECO:0007669"/>
    <property type="project" value="UniProtKB-KW"/>
</dbReference>
<comment type="pathway">
    <text evidence="1">Cofactor biosynthesis; molybdopterin biosynthesis.</text>
</comment>
<dbReference type="InterPro" id="IPR036135">
    <property type="entry name" value="MoeA_linker/N_sf"/>
</dbReference>
<protein>
    <submittedName>
        <fullName evidence="4">Molybdenum cofactor biosynthesis protein</fullName>
    </submittedName>
</protein>
<dbReference type="NCBIfam" id="NF011068">
    <property type="entry name" value="PRK14498.1"/>
    <property type="match status" value="1"/>
</dbReference>
<dbReference type="OrthoDB" id="31371at2157"/>
<dbReference type="CDD" id="cd00887">
    <property type="entry name" value="MoeA"/>
    <property type="match status" value="1"/>
</dbReference>
<dbReference type="FunCoup" id="D9Q2R7">
    <property type="interactions" value="51"/>
</dbReference>
<dbReference type="InterPro" id="IPR005110">
    <property type="entry name" value="MoeA_linker/N"/>
</dbReference>
<name>D9Q2R7_ACIS3</name>
<evidence type="ECO:0000259" key="3">
    <source>
        <dbReference type="SMART" id="SM00852"/>
    </source>
</evidence>
<dbReference type="PANTHER" id="PTHR10192">
    <property type="entry name" value="MOLYBDOPTERIN BIOSYNTHESIS PROTEIN"/>
    <property type="match status" value="1"/>
</dbReference>
<dbReference type="Gene3D" id="3.90.105.10">
    <property type="entry name" value="Molybdopterin biosynthesis moea protein, domain 2"/>
    <property type="match status" value="1"/>
</dbReference>
<dbReference type="Proteomes" id="UP000000346">
    <property type="component" value="Chromosome"/>
</dbReference>
<dbReference type="Pfam" id="PF00994">
    <property type="entry name" value="MoCF_biosynth"/>
    <property type="match status" value="1"/>
</dbReference>
<dbReference type="Pfam" id="PF03454">
    <property type="entry name" value="MoeA_C"/>
    <property type="match status" value="1"/>
</dbReference>
<dbReference type="SUPFAM" id="SSF53218">
    <property type="entry name" value="Molybdenum cofactor biosynthesis proteins"/>
    <property type="match status" value="1"/>
</dbReference>
<dbReference type="Gene3D" id="3.40.980.10">
    <property type="entry name" value="MoaB/Mog-like domain"/>
    <property type="match status" value="1"/>
</dbReference>
<dbReference type="SUPFAM" id="SSF63882">
    <property type="entry name" value="MoeA N-terminal region -like"/>
    <property type="match status" value="1"/>
</dbReference>
<dbReference type="KEGG" id="asc:ASAC_1200"/>